<dbReference type="AlphaFoldDB" id="A0A4Y9ESK9"/>
<organism evidence="1 2">
    <name type="scientific">Glacieibacterium arshaanense</name>
    <dbReference type="NCBI Taxonomy" id="2511025"/>
    <lineage>
        <taxon>Bacteria</taxon>
        <taxon>Pseudomonadati</taxon>
        <taxon>Pseudomonadota</taxon>
        <taxon>Alphaproteobacteria</taxon>
        <taxon>Sphingomonadales</taxon>
        <taxon>Sphingosinicellaceae</taxon>
        <taxon>Glacieibacterium</taxon>
    </lineage>
</organism>
<proteinExistence type="predicted"/>
<dbReference type="Proteomes" id="UP000297737">
    <property type="component" value="Unassembled WGS sequence"/>
</dbReference>
<evidence type="ECO:0000313" key="2">
    <source>
        <dbReference type="Proteomes" id="UP000297737"/>
    </source>
</evidence>
<dbReference type="OrthoDB" id="7595180at2"/>
<protein>
    <submittedName>
        <fullName evidence="1">Uncharacterized protein</fullName>
    </submittedName>
</protein>
<reference evidence="1 2" key="1">
    <citation type="submission" date="2019-02" db="EMBL/GenBank/DDBJ databases">
        <title>Polymorphobacter sp. isolated from the lake at the Tibet of China.</title>
        <authorList>
            <person name="Li A."/>
        </authorList>
    </citation>
    <scope>NUCLEOTIDE SEQUENCE [LARGE SCALE GENOMIC DNA]</scope>
    <source>
        <strain evidence="1 2">DJ1R-1</strain>
    </source>
</reference>
<comment type="caution">
    <text evidence="1">The sequence shown here is derived from an EMBL/GenBank/DDBJ whole genome shotgun (WGS) entry which is preliminary data.</text>
</comment>
<evidence type="ECO:0000313" key="1">
    <source>
        <dbReference type="EMBL" id="TFU06163.1"/>
    </source>
</evidence>
<dbReference type="EMBL" id="SIHO01000001">
    <property type="protein sequence ID" value="TFU06163.1"/>
    <property type="molecule type" value="Genomic_DNA"/>
</dbReference>
<dbReference type="RefSeq" id="WP_135244887.1">
    <property type="nucleotide sequence ID" value="NZ_SIHO01000001.1"/>
</dbReference>
<gene>
    <name evidence="1" type="ORF">EUV02_03895</name>
</gene>
<keyword evidence="2" id="KW-1185">Reference proteome</keyword>
<name>A0A4Y9ESK9_9SPHN</name>
<sequence length="109" mass="12534">MTFDITRATDRLVLDEPSSDGMFSGHIVGHQVITDEFMKENEELRTLDGQKFRKNTDAILACRIPEAVFNKWCRQGFNILSDKNITVPMILARLRLEALDGFITTNKRF</sequence>
<accession>A0A4Y9ESK9</accession>